<accession>A0AA86SBS2</accession>
<dbReference type="InterPro" id="IPR029069">
    <property type="entry name" value="HotDog_dom_sf"/>
</dbReference>
<evidence type="ECO:0000256" key="6">
    <source>
        <dbReference type="ARBA" id="ARBA00022490"/>
    </source>
</evidence>
<keyword evidence="7" id="KW-0378">Hydrolase</keyword>
<evidence type="ECO:0000256" key="8">
    <source>
        <dbReference type="ARBA" id="ARBA00022990"/>
    </source>
</evidence>
<comment type="subcellular location">
    <subcellularLocation>
        <location evidence="3">Cytoplasm</location>
        <location evidence="3">Cytoskeleton</location>
        <location evidence="3">Spindle</location>
    </subcellularLocation>
    <subcellularLocation>
        <location evidence="4">Cytoplasm</location>
        <location evidence="4">Cytosol</location>
    </subcellularLocation>
    <subcellularLocation>
        <location evidence="2">Mitochondrion</location>
    </subcellularLocation>
    <subcellularLocation>
        <location evidence="1">Nucleus</location>
    </subcellularLocation>
</comment>
<dbReference type="GO" id="GO:0005829">
    <property type="term" value="C:cytosol"/>
    <property type="evidence" value="ECO:0007669"/>
    <property type="project" value="UniProtKB-SubCell"/>
</dbReference>
<evidence type="ECO:0000256" key="11">
    <source>
        <dbReference type="ARBA" id="ARBA00023212"/>
    </source>
</evidence>
<proteinExistence type="inferred from homology"/>
<dbReference type="Pfam" id="PF03061">
    <property type="entry name" value="4HBT"/>
    <property type="match status" value="1"/>
</dbReference>
<evidence type="ECO:0000313" key="20">
    <source>
        <dbReference type="EMBL" id="CAJ1951129.1"/>
    </source>
</evidence>
<dbReference type="CDD" id="cd03443">
    <property type="entry name" value="PaaI_thioesterase"/>
    <property type="match status" value="1"/>
</dbReference>
<keyword evidence="10" id="KW-0496">Mitochondrion</keyword>
<name>A0AA86SBS2_9FABA</name>
<dbReference type="GO" id="GO:0006629">
    <property type="term" value="P:lipid metabolic process"/>
    <property type="evidence" value="ECO:0007669"/>
    <property type="project" value="UniProtKB-KW"/>
</dbReference>
<gene>
    <name evidence="20" type="ORF">AYBTSS11_LOCUS14616</name>
</gene>
<keyword evidence="6" id="KW-0963">Cytoplasm</keyword>
<evidence type="ECO:0000256" key="7">
    <source>
        <dbReference type="ARBA" id="ARBA00022801"/>
    </source>
</evidence>
<organism evidence="20 21">
    <name type="scientific">Sphenostylis stenocarpa</name>
    <dbReference type="NCBI Taxonomy" id="92480"/>
    <lineage>
        <taxon>Eukaryota</taxon>
        <taxon>Viridiplantae</taxon>
        <taxon>Streptophyta</taxon>
        <taxon>Embryophyta</taxon>
        <taxon>Tracheophyta</taxon>
        <taxon>Spermatophyta</taxon>
        <taxon>Magnoliopsida</taxon>
        <taxon>eudicotyledons</taxon>
        <taxon>Gunneridae</taxon>
        <taxon>Pentapetalae</taxon>
        <taxon>rosids</taxon>
        <taxon>fabids</taxon>
        <taxon>Fabales</taxon>
        <taxon>Fabaceae</taxon>
        <taxon>Papilionoideae</taxon>
        <taxon>50 kb inversion clade</taxon>
        <taxon>NPAAA clade</taxon>
        <taxon>indigoferoid/millettioid clade</taxon>
        <taxon>Phaseoleae</taxon>
        <taxon>Sphenostylis</taxon>
    </lineage>
</organism>
<evidence type="ECO:0000256" key="14">
    <source>
        <dbReference type="ARBA" id="ARBA00058205"/>
    </source>
</evidence>
<dbReference type="InterPro" id="IPR006683">
    <property type="entry name" value="Thioestr_dom"/>
</dbReference>
<dbReference type="InterPro" id="IPR039298">
    <property type="entry name" value="ACOT13"/>
</dbReference>
<evidence type="ECO:0000256" key="15">
    <source>
        <dbReference type="ARBA" id="ARBA00064709"/>
    </source>
</evidence>
<keyword evidence="21" id="KW-1185">Reference proteome</keyword>
<dbReference type="Gene3D" id="3.10.129.10">
    <property type="entry name" value="Hotdog Thioesterase"/>
    <property type="match status" value="1"/>
</dbReference>
<evidence type="ECO:0000256" key="5">
    <source>
        <dbReference type="ARBA" id="ARBA00008324"/>
    </source>
</evidence>
<dbReference type="FunFam" id="3.10.129.10:FF:000021">
    <property type="entry name" value="Acyl-coenzyme A thioesterase 13"/>
    <property type="match status" value="1"/>
</dbReference>
<dbReference type="Gramene" id="rna-AYBTSS11_LOCUS14616">
    <property type="protein sequence ID" value="CAJ1951129.1"/>
    <property type="gene ID" value="gene-AYBTSS11_LOCUS14616"/>
</dbReference>
<evidence type="ECO:0000256" key="4">
    <source>
        <dbReference type="ARBA" id="ARBA00004514"/>
    </source>
</evidence>
<evidence type="ECO:0000256" key="13">
    <source>
        <dbReference type="ARBA" id="ARBA00052976"/>
    </source>
</evidence>
<evidence type="ECO:0000256" key="18">
    <source>
        <dbReference type="ARBA" id="ARBA00083956"/>
    </source>
</evidence>
<dbReference type="AlphaFoldDB" id="A0AA86SBS2"/>
<evidence type="ECO:0000259" key="19">
    <source>
        <dbReference type="Pfam" id="PF03061"/>
    </source>
</evidence>
<comment type="function">
    <text evidence="14">Catalyzes the hydrolysis of acyl-CoAs into free fatty acids and coenzyme A (CoASH), regulating their respective intracellular levels. Has acyl-CoA thioesterase activity towards medium (C12) and long-chain (C18) fatty acyl-CoA substrates. Can also hydrolyze 3-hydroxyphenylacetyl-CoA and 3,4-dihydroxyphenylacetyl-CoA (in vitro). May play a role in controlling adaptive thermogenesis.</text>
</comment>
<protein>
    <recommendedName>
        <fullName evidence="16">Acyl-coenzyme A thioesterase 13</fullName>
    </recommendedName>
    <alternativeName>
        <fullName evidence="17">Hotdog-fold thioesterase superfamily member 2</fullName>
    </alternativeName>
    <alternativeName>
        <fullName evidence="18">Thioesterase superfamily member 2</fullName>
    </alternativeName>
</protein>
<feature type="domain" description="Thioesterase" evidence="19">
    <location>
        <begin position="79"/>
        <end position="153"/>
    </location>
</feature>
<evidence type="ECO:0000256" key="3">
    <source>
        <dbReference type="ARBA" id="ARBA00004186"/>
    </source>
</evidence>
<comment type="catalytic activity">
    <reaction evidence="13">
        <text>a fatty acyl-CoA + H2O = a fatty acid + CoA + H(+)</text>
        <dbReference type="Rhea" id="RHEA:16781"/>
        <dbReference type="ChEBI" id="CHEBI:15377"/>
        <dbReference type="ChEBI" id="CHEBI:15378"/>
        <dbReference type="ChEBI" id="CHEBI:28868"/>
        <dbReference type="ChEBI" id="CHEBI:57287"/>
        <dbReference type="ChEBI" id="CHEBI:77636"/>
    </reaction>
    <physiologicalReaction direction="left-to-right" evidence="13">
        <dbReference type="Rhea" id="RHEA:16782"/>
    </physiologicalReaction>
</comment>
<dbReference type="SUPFAM" id="SSF54637">
    <property type="entry name" value="Thioesterase/thiol ester dehydrase-isomerase"/>
    <property type="match status" value="1"/>
</dbReference>
<dbReference type="GO" id="GO:0047617">
    <property type="term" value="F:fatty acyl-CoA hydrolase activity"/>
    <property type="evidence" value="ECO:0007669"/>
    <property type="project" value="InterPro"/>
</dbReference>
<sequence>MRQIGRNHSWIGPFVDCWLDMEDPSLEMTRKWIQSLSDGTSAGRHEVETFTSRGIQLVKAHKGLLLCDLIIRSGFLDENGNWHVSAIATLVDILANFASYTLTSCYQVTVDFSISYYSTAKVQEEVEIEAKVVGRKDDLTSVIVEVKKKQNGELIALGKLWTAVAKKDSRHQASKL</sequence>
<dbReference type="GO" id="GO:0005634">
    <property type="term" value="C:nucleus"/>
    <property type="evidence" value="ECO:0007669"/>
    <property type="project" value="UniProtKB-SubCell"/>
</dbReference>
<dbReference type="GO" id="GO:0005739">
    <property type="term" value="C:mitochondrion"/>
    <property type="evidence" value="ECO:0007669"/>
    <property type="project" value="UniProtKB-SubCell"/>
</dbReference>
<comment type="subunit">
    <text evidence="15">Homotetramer. Interacts with PCTP.</text>
</comment>
<dbReference type="Proteomes" id="UP001189624">
    <property type="component" value="Chromosome 4"/>
</dbReference>
<keyword evidence="9" id="KW-0443">Lipid metabolism</keyword>
<keyword evidence="11" id="KW-0206">Cytoskeleton</keyword>
<dbReference type="GO" id="GO:0005819">
    <property type="term" value="C:spindle"/>
    <property type="evidence" value="ECO:0007669"/>
    <property type="project" value="UniProtKB-SubCell"/>
</dbReference>
<keyword evidence="8" id="KW-0007">Acetylation</keyword>
<evidence type="ECO:0000256" key="12">
    <source>
        <dbReference type="ARBA" id="ARBA00023242"/>
    </source>
</evidence>
<keyword evidence="12" id="KW-0539">Nucleus</keyword>
<comment type="similarity">
    <text evidence="5">Belongs to the thioesterase PaaI family.</text>
</comment>
<evidence type="ECO:0000256" key="2">
    <source>
        <dbReference type="ARBA" id="ARBA00004173"/>
    </source>
</evidence>
<evidence type="ECO:0000256" key="16">
    <source>
        <dbReference type="ARBA" id="ARBA00067273"/>
    </source>
</evidence>
<dbReference type="PANTHER" id="PTHR21660:SF1">
    <property type="entry name" value="ACYL-COENZYME A THIOESTERASE 13"/>
    <property type="match status" value="1"/>
</dbReference>
<dbReference type="PANTHER" id="PTHR21660">
    <property type="entry name" value="THIOESTERASE SUPERFAMILY MEMBER-RELATED"/>
    <property type="match status" value="1"/>
</dbReference>
<evidence type="ECO:0000256" key="9">
    <source>
        <dbReference type="ARBA" id="ARBA00023098"/>
    </source>
</evidence>
<evidence type="ECO:0000256" key="1">
    <source>
        <dbReference type="ARBA" id="ARBA00004123"/>
    </source>
</evidence>
<evidence type="ECO:0000256" key="17">
    <source>
        <dbReference type="ARBA" id="ARBA00081533"/>
    </source>
</evidence>
<reference evidence="20" key="1">
    <citation type="submission" date="2023-10" db="EMBL/GenBank/DDBJ databases">
        <authorList>
            <person name="Domelevo Entfellner J.-B."/>
        </authorList>
    </citation>
    <scope>NUCLEOTIDE SEQUENCE</scope>
</reference>
<evidence type="ECO:0000256" key="10">
    <source>
        <dbReference type="ARBA" id="ARBA00023128"/>
    </source>
</evidence>
<dbReference type="EMBL" id="OY731401">
    <property type="protein sequence ID" value="CAJ1951129.1"/>
    <property type="molecule type" value="Genomic_DNA"/>
</dbReference>
<evidence type="ECO:0000313" key="21">
    <source>
        <dbReference type="Proteomes" id="UP001189624"/>
    </source>
</evidence>